<organism evidence="2 3">
    <name type="scientific">Romanomermis culicivorax</name>
    <name type="common">Nematode worm</name>
    <dbReference type="NCBI Taxonomy" id="13658"/>
    <lineage>
        <taxon>Eukaryota</taxon>
        <taxon>Metazoa</taxon>
        <taxon>Ecdysozoa</taxon>
        <taxon>Nematoda</taxon>
        <taxon>Enoplea</taxon>
        <taxon>Dorylaimia</taxon>
        <taxon>Mermithida</taxon>
        <taxon>Mermithoidea</taxon>
        <taxon>Mermithidae</taxon>
        <taxon>Romanomermis</taxon>
    </lineage>
</organism>
<keyword evidence="1" id="KW-0472">Membrane</keyword>
<reference evidence="3" key="1">
    <citation type="submission" date="2022-11" db="UniProtKB">
        <authorList>
            <consortium name="WormBaseParasite"/>
        </authorList>
    </citation>
    <scope>IDENTIFICATION</scope>
</reference>
<dbReference type="AlphaFoldDB" id="A0A915JIK4"/>
<feature type="transmembrane region" description="Helical" evidence="1">
    <location>
        <begin position="102"/>
        <end position="124"/>
    </location>
</feature>
<feature type="transmembrane region" description="Helical" evidence="1">
    <location>
        <begin position="31"/>
        <end position="53"/>
    </location>
</feature>
<evidence type="ECO:0000313" key="3">
    <source>
        <dbReference type="WBParaSite" id="nRc.2.0.1.t25917-RA"/>
    </source>
</evidence>
<name>A0A915JIK4_ROMCU</name>
<keyword evidence="2" id="KW-1185">Reference proteome</keyword>
<dbReference type="WBParaSite" id="nRc.2.0.1.t25917-RA">
    <property type="protein sequence ID" value="nRc.2.0.1.t25917-RA"/>
    <property type="gene ID" value="nRc.2.0.1.g25917"/>
</dbReference>
<evidence type="ECO:0000256" key="1">
    <source>
        <dbReference type="SAM" id="Phobius"/>
    </source>
</evidence>
<accession>A0A915JIK4</accession>
<keyword evidence="1" id="KW-1133">Transmembrane helix</keyword>
<evidence type="ECO:0000313" key="2">
    <source>
        <dbReference type="Proteomes" id="UP000887565"/>
    </source>
</evidence>
<dbReference type="Proteomes" id="UP000887565">
    <property type="component" value="Unplaced"/>
</dbReference>
<protein>
    <submittedName>
        <fullName evidence="3">Uncharacterized protein</fullName>
    </submittedName>
</protein>
<sequence>MVKDIDSYHVVYFFQENQAVTVSKKVHMLEILNISTFSFLFAILNTVAAVARITSATVALAGLVNRTGGVSVAHRRVVAARFRHHGRHSDRWPHARLTRTPVAVVALVALADVGVFQIVVRALAFQDIMNPNYASDQYVLKNANSHKTQLYIERLAHQKQASNTLHISLIISCSAGCHLSATVKVTTLITIPGIARSTLAIERLPAAVPQTMGVRVTPGLAARSTVGRGRRFET</sequence>
<keyword evidence="1" id="KW-0812">Transmembrane</keyword>
<proteinExistence type="predicted"/>